<sequence length="57" mass="6567">MADWYSLLSRLLLYLFIDCLLLSCYYASAYIRVILLVGWISSPCLHLSFDLSLCVLC</sequence>
<keyword evidence="1" id="KW-1133">Transmembrane helix</keyword>
<proteinExistence type="predicted"/>
<protein>
    <submittedName>
        <fullName evidence="2">Uncharacterized protein</fullName>
    </submittedName>
</protein>
<keyword evidence="3" id="KW-1185">Reference proteome</keyword>
<accession>A0A2J6Q6G8</accession>
<reference evidence="2 3" key="1">
    <citation type="submission" date="2016-05" db="EMBL/GenBank/DDBJ databases">
        <title>A degradative enzymes factory behind the ericoid mycorrhizal symbiosis.</title>
        <authorList>
            <consortium name="DOE Joint Genome Institute"/>
            <person name="Martino E."/>
            <person name="Morin E."/>
            <person name="Grelet G."/>
            <person name="Kuo A."/>
            <person name="Kohler A."/>
            <person name="Daghino S."/>
            <person name="Barry K."/>
            <person name="Choi C."/>
            <person name="Cichocki N."/>
            <person name="Clum A."/>
            <person name="Copeland A."/>
            <person name="Hainaut M."/>
            <person name="Haridas S."/>
            <person name="Labutti K."/>
            <person name="Lindquist E."/>
            <person name="Lipzen A."/>
            <person name="Khouja H.-R."/>
            <person name="Murat C."/>
            <person name="Ohm R."/>
            <person name="Olson A."/>
            <person name="Spatafora J."/>
            <person name="Veneault-Fourrey C."/>
            <person name="Henrissat B."/>
            <person name="Grigoriev I."/>
            <person name="Martin F."/>
            <person name="Perotto S."/>
        </authorList>
    </citation>
    <scope>NUCLEOTIDE SEQUENCE [LARGE SCALE GENOMIC DNA]</scope>
    <source>
        <strain evidence="2 3">UAMH 7357</strain>
    </source>
</reference>
<dbReference type="Proteomes" id="UP000235672">
    <property type="component" value="Unassembled WGS sequence"/>
</dbReference>
<name>A0A2J6Q6G8_9HELO</name>
<organism evidence="2 3">
    <name type="scientific">Hyaloscypha hepaticicola</name>
    <dbReference type="NCBI Taxonomy" id="2082293"/>
    <lineage>
        <taxon>Eukaryota</taxon>
        <taxon>Fungi</taxon>
        <taxon>Dikarya</taxon>
        <taxon>Ascomycota</taxon>
        <taxon>Pezizomycotina</taxon>
        <taxon>Leotiomycetes</taxon>
        <taxon>Helotiales</taxon>
        <taxon>Hyaloscyphaceae</taxon>
        <taxon>Hyaloscypha</taxon>
    </lineage>
</organism>
<evidence type="ECO:0000313" key="2">
    <source>
        <dbReference type="EMBL" id="PMD21831.1"/>
    </source>
</evidence>
<keyword evidence="1" id="KW-0472">Membrane</keyword>
<dbReference type="EMBL" id="KZ613479">
    <property type="protein sequence ID" value="PMD21831.1"/>
    <property type="molecule type" value="Genomic_DNA"/>
</dbReference>
<evidence type="ECO:0000313" key="3">
    <source>
        <dbReference type="Proteomes" id="UP000235672"/>
    </source>
</evidence>
<gene>
    <name evidence="2" type="ORF">NA56DRAFT_645087</name>
</gene>
<feature type="transmembrane region" description="Helical" evidence="1">
    <location>
        <begin position="12"/>
        <end position="40"/>
    </location>
</feature>
<keyword evidence="1" id="KW-0812">Transmembrane</keyword>
<evidence type="ECO:0000256" key="1">
    <source>
        <dbReference type="SAM" id="Phobius"/>
    </source>
</evidence>
<dbReference type="AlphaFoldDB" id="A0A2J6Q6G8"/>